<sequence>MIVAEGQWVTSLIVPSEWLATFKGRSCSDSTLTVTIALSSSGETPTTSNLHHFYLRLPQWIASRQLKHSSSLISLTMTPIQMAQYRSIHLLSTSNEQADTLHMDFA</sequence>
<dbReference type="Proteomes" id="UP000054477">
    <property type="component" value="Unassembled WGS sequence"/>
</dbReference>
<protein>
    <submittedName>
        <fullName evidence="1">Uncharacterized protein</fullName>
    </submittedName>
</protein>
<reference evidence="2" key="2">
    <citation type="submission" date="2015-01" db="EMBL/GenBank/DDBJ databases">
        <title>Evolutionary Origins and Diversification of the Mycorrhizal Mutualists.</title>
        <authorList>
            <consortium name="DOE Joint Genome Institute"/>
            <consortium name="Mycorrhizal Genomics Consortium"/>
            <person name="Kohler A."/>
            <person name="Kuo A."/>
            <person name="Nagy L.G."/>
            <person name="Floudas D."/>
            <person name="Copeland A."/>
            <person name="Barry K.W."/>
            <person name="Cichocki N."/>
            <person name="Veneault-Fourrey C."/>
            <person name="LaButti K."/>
            <person name="Lindquist E.A."/>
            <person name="Lipzen A."/>
            <person name="Lundell T."/>
            <person name="Morin E."/>
            <person name="Murat C."/>
            <person name="Riley R."/>
            <person name="Ohm R."/>
            <person name="Sun H."/>
            <person name="Tunlid A."/>
            <person name="Henrissat B."/>
            <person name="Grigoriev I.V."/>
            <person name="Hibbett D.S."/>
            <person name="Martin F."/>
        </authorList>
    </citation>
    <scope>NUCLEOTIDE SEQUENCE [LARGE SCALE GENOMIC DNA]</scope>
    <source>
        <strain evidence="2">LaAM-08-1</strain>
    </source>
</reference>
<organism evidence="1 2">
    <name type="scientific">Laccaria amethystina LaAM-08-1</name>
    <dbReference type="NCBI Taxonomy" id="1095629"/>
    <lineage>
        <taxon>Eukaryota</taxon>
        <taxon>Fungi</taxon>
        <taxon>Dikarya</taxon>
        <taxon>Basidiomycota</taxon>
        <taxon>Agaricomycotina</taxon>
        <taxon>Agaricomycetes</taxon>
        <taxon>Agaricomycetidae</taxon>
        <taxon>Agaricales</taxon>
        <taxon>Agaricineae</taxon>
        <taxon>Hydnangiaceae</taxon>
        <taxon>Laccaria</taxon>
    </lineage>
</organism>
<evidence type="ECO:0000313" key="1">
    <source>
        <dbReference type="EMBL" id="KIJ93458.1"/>
    </source>
</evidence>
<dbReference type="HOGENOM" id="CLU_2223691_0_0_1"/>
<proteinExistence type="predicted"/>
<accession>A0A0C9WX97</accession>
<gene>
    <name evidence="1" type="ORF">K443DRAFT_397168</name>
</gene>
<evidence type="ECO:0000313" key="2">
    <source>
        <dbReference type="Proteomes" id="UP000054477"/>
    </source>
</evidence>
<dbReference type="EMBL" id="KN838842">
    <property type="protein sequence ID" value="KIJ93458.1"/>
    <property type="molecule type" value="Genomic_DNA"/>
</dbReference>
<name>A0A0C9WX97_9AGAR</name>
<reference evidence="1 2" key="1">
    <citation type="submission" date="2014-04" db="EMBL/GenBank/DDBJ databases">
        <authorList>
            <consortium name="DOE Joint Genome Institute"/>
            <person name="Kuo A."/>
            <person name="Kohler A."/>
            <person name="Nagy L.G."/>
            <person name="Floudas D."/>
            <person name="Copeland A."/>
            <person name="Barry K.W."/>
            <person name="Cichocki N."/>
            <person name="Veneault-Fourrey C."/>
            <person name="LaButti K."/>
            <person name="Lindquist E.A."/>
            <person name="Lipzen A."/>
            <person name="Lundell T."/>
            <person name="Morin E."/>
            <person name="Murat C."/>
            <person name="Sun H."/>
            <person name="Tunlid A."/>
            <person name="Henrissat B."/>
            <person name="Grigoriev I.V."/>
            <person name="Hibbett D.S."/>
            <person name="Martin F."/>
            <person name="Nordberg H.P."/>
            <person name="Cantor M.N."/>
            <person name="Hua S.X."/>
        </authorList>
    </citation>
    <scope>NUCLEOTIDE SEQUENCE [LARGE SCALE GENOMIC DNA]</scope>
    <source>
        <strain evidence="1 2">LaAM-08-1</strain>
    </source>
</reference>
<dbReference type="AlphaFoldDB" id="A0A0C9WX97"/>
<keyword evidence="2" id="KW-1185">Reference proteome</keyword>